<feature type="compositionally biased region" description="Low complexity" evidence="1">
    <location>
        <begin position="98"/>
        <end position="111"/>
    </location>
</feature>
<organism evidence="2 3">
    <name type="scientific">Triparma columacea</name>
    <dbReference type="NCBI Taxonomy" id="722753"/>
    <lineage>
        <taxon>Eukaryota</taxon>
        <taxon>Sar</taxon>
        <taxon>Stramenopiles</taxon>
        <taxon>Ochrophyta</taxon>
        <taxon>Bolidophyceae</taxon>
        <taxon>Parmales</taxon>
        <taxon>Triparmaceae</taxon>
        <taxon>Triparma</taxon>
    </lineage>
</organism>
<proteinExistence type="predicted"/>
<feature type="compositionally biased region" description="Low complexity" evidence="1">
    <location>
        <begin position="19"/>
        <end position="40"/>
    </location>
</feature>
<protein>
    <submittedName>
        <fullName evidence="2">Uncharacterized protein</fullName>
    </submittedName>
</protein>
<keyword evidence="3" id="KW-1185">Reference proteome</keyword>
<dbReference type="OrthoDB" id="10411966at2759"/>
<feature type="compositionally biased region" description="Basic and acidic residues" evidence="1">
    <location>
        <begin position="52"/>
        <end position="61"/>
    </location>
</feature>
<feature type="compositionally biased region" description="Basic and acidic residues" evidence="1">
    <location>
        <begin position="270"/>
        <end position="283"/>
    </location>
</feature>
<feature type="region of interest" description="Disordered" evidence="1">
    <location>
        <begin position="270"/>
        <end position="305"/>
    </location>
</feature>
<evidence type="ECO:0000256" key="1">
    <source>
        <dbReference type="SAM" id="MobiDB-lite"/>
    </source>
</evidence>
<feature type="region of interest" description="Disordered" evidence="1">
    <location>
        <begin position="1"/>
        <end position="120"/>
    </location>
</feature>
<dbReference type="Proteomes" id="UP001165065">
    <property type="component" value="Unassembled WGS sequence"/>
</dbReference>
<dbReference type="EMBL" id="BRYA01000246">
    <property type="protein sequence ID" value="GMI45426.1"/>
    <property type="molecule type" value="Genomic_DNA"/>
</dbReference>
<evidence type="ECO:0000313" key="2">
    <source>
        <dbReference type="EMBL" id="GMI45426.1"/>
    </source>
</evidence>
<dbReference type="AlphaFoldDB" id="A0A9W7GIL3"/>
<feature type="compositionally biased region" description="Polar residues" evidence="1">
    <location>
        <begin position="62"/>
        <end position="84"/>
    </location>
</feature>
<name>A0A9W7GIL3_9STRA</name>
<sequence>MDLRLGGPVLEAFDEGSEDSSNASSTSDDDSSVVTTSTAAGPPLTESSAGESHFDDSRSEVNSEFSYASTQASNFSSRAPNTGTPKEGRVSIMGDLPSLSLGSDEASSSAGKTTASEEREARVTVKLHHERTRASLIDKAWSSGVQGRRRLEAGFTLDVVKRLTHLRVQYGEEDFETAYKLVLWIVESWPCDPPNSTIPVDPWKLGRDCGEMLLSYRPGGDKMDPNNSAYLLPTGLRTHAKGMDLEEMRGAVNGWAREIGGGLSKIWEEQSRGRREIKEHEGKGGGLTKSPSLSKRIYAGINDET</sequence>
<gene>
    <name evidence="2" type="ORF">TrCOL_g1604</name>
</gene>
<comment type="caution">
    <text evidence="2">The sequence shown here is derived from an EMBL/GenBank/DDBJ whole genome shotgun (WGS) entry which is preliminary data.</text>
</comment>
<accession>A0A9W7GIL3</accession>
<evidence type="ECO:0000313" key="3">
    <source>
        <dbReference type="Proteomes" id="UP001165065"/>
    </source>
</evidence>
<reference evidence="3" key="1">
    <citation type="journal article" date="2023" name="Commun. Biol.">
        <title>Genome analysis of Parmales, the sister group of diatoms, reveals the evolutionary specialization of diatoms from phago-mixotrophs to photoautotrophs.</title>
        <authorList>
            <person name="Ban H."/>
            <person name="Sato S."/>
            <person name="Yoshikawa S."/>
            <person name="Yamada K."/>
            <person name="Nakamura Y."/>
            <person name="Ichinomiya M."/>
            <person name="Sato N."/>
            <person name="Blanc-Mathieu R."/>
            <person name="Endo H."/>
            <person name="Kuwata A."/>
            <person name="Ogata H."/>
        </authorList>
    </citation>
    <scope>NUCLEOTIDE SEQUENCE [LARGE SCALE GENOMIC DNA]</scope>
</reference>